<comment type="caution">
    <text evidence="2">The sequence shown here is derived from an EMBL/GenBank/DDBJ whole genome shotgun (WGS) entry which is preliminary data.</text>
</comment>
<keyword evidence="1" id="KW-1133">Transmembrane helix</keyword>
<feature type="transmembrane region" description="Helical" evidence="1">
    <location>
        <begin position="51"/>
        <end position="70"/>
    </location>
</feature>
<organism evidence="2 3">
    <name type="scientific">Sphingomonas kyungheensis</name>
    <dbReference type="NCBI Taxonomy" id="1069987"/>
    <lineage>
        <taxon>Bacteria</taxon>
        <taxon>Pseudomonadati</taxon>
        <taxon>Pseudomonadota</taxon>
        <taxon>Alphaproteobacteria</taxon>
        <taxon>Sphingomonadales</taxon>
        <taxon>Sphingomonadaceae</taxon>
        <taxon>Sphingomonas</taxon>
    </lineage>
</organism>
<dbReference type="Proteomes" id="UP001367771">
    <property type="component" value="Unassembled WGS sequence"/>
</dbReference>
<evidence type="ECO:0000256" key="1">
    <source>
        <dbReference type="SAM" id="Phobius"/>
    </source>
</evidence>
<proteinExistence type="predicted"/>
<feature type="transmembrane region" description="Helical" evidence="1">
    <location>
        <begin position="82"/>
        <end position="103"/>
    </location>
</feature>
<reference evidence="2 3" key="1">
    <citation type="journal article" date="2013" name="Int. J. Syst. Evol. Microbiol.">
        <title>Sphingomonas kyungheensis sp. nov., a bacterium with ginsenoside-converting activity isolated from soil of a ginseng field.</title>
        <authorList>
            <person name="Son H.M."/>
            <person name="Yang J.E."/>
            <person name="Park Y."/>
            <person name="Han C.K."/>
            <person name="Kim S.G."/>
            <person name="Kook M."/>
            <person name="Yi T.H."/>
        </authorList>
    </citation>
    <scope>NUCLEOTIDE SEQUENCE [LARGE SCALE GENOMIC DNA]</scope>
    <source>
        <strain evidence="2 3">LMG 26582</strain>
    </source>
</reference>
<feature type="transmembrane region" description="Helical" evidence="1">
    <location>
        <begin position="109"/>
        <end position="130"/>
    </location>
</feature>
<gene>
    <name evidence="2" type="ORF">V8201_07605</name>
</gene>
<dbReference type="EMBL" id="JBBBDM010000002">
    <property type="protein sequence ID" value="MEI5686943.1"/>
    <property type="molecule type" value="Genomic_DNA"/>
</dbReference>
<dbReference type="RefSeq" id="WP_336544889.1">
    <property type="nucleotide sequence ID" value="NZ_JBBBDM010000002.1"/>
</dbReference>
<evidence type="ECO:0000313" key="2">
    <source>
        <dbReference type="EMBL" id="MEI5686943.1"/>
    </source>
</evidence>
<evidence type="ECO:0000313" key="3">
    <source>
        <dbReference type="Proteomes" id="UP001367771"/>
    </source>
</evidence>
<accession>A0ABU8H1T4</accession>
<keyword evidence="1" id="KW-0472">Membrane</keyword>
<evidence type="ECO:0008006" key="4">
    <source>
        <dbReference type="Google" id="ProtNLM"/>
    </source>
</evidence>
<sequence length="146" mass="15320">MDRPLSIKLFAFLFAASGLLSFALAVATSQSMVFGVALAPKAAQTLALRIYWVRLAGLGFAALLFALVLFGRSAAARGALLVRWAMALISSVAFLRGIGIVPAEGTTPMIVAASVAQLVIEGLAIVVLYGPDAAEWFAASPIRDRR</sequence>
<keyword evidence="3" id="KW-1185">Reference proteome</keyword>
<protein>
    <recommendedName>
        <fullName evidence="4">DUF4345 domain-containing protein</fullName>
    </recommendedName>
</protein>
<keyword evidence="1" id="KW-0812">Transmembrane</keyword>
<name>A0ABU8H1T4_9SPHN</name>